<dbReference type="Gene3D" id="3.40.190.10">
    <property type="entry name" value="Periplasmic binding protein-like II"/>
    <property type="match status" value="2"/>
</dbReference>
<dbReference type="SUPFAM" id="SSF53850">
    <property type="entry name" value="Periplasmic binding protein-like II"/>
    <property type="match status" value="1"/>
</dbReference>
<dbReference type="InterPro" id="IPR043429">
    <property type="entry name" value="ArtM/GltK/GlnP/TcyL/YhdX-like"/>
</dbReference>
<dbReference type="PANTHER" id="PTHR30614:SF20">
    <property type="entry name" value="GLUTAMINE TRANSPORT SYSTEM PERMEASE PROTEIN GLNP"/>
    <property type="match status" value="1"/>
</dbReference>
<evidence type="ECO:0000256" key="4">
    <source>
        <dbReference type="ARBA" id="ARBA00022475"/>
    </source>
</evidence>
<accession>A0A0R1QAZ0</accession>
<feature type="signal peptide" evidence="10">
    <location>
        <begin position="1"/>
        <end position="28"/>
    </location>
</feature>
<dbReference type="Pfam" id="PF00497">
    <property type="entry name" value="SBP_bac_3"/>
    <property type="match status" value="1"/>
</dbReference>
<evidence type="ECO:0000256" key="7">
    <source>
        <dbReference type="ARBA" id="ARBA00022989"/>
    </source>
</evidence>
<keyword evidence="4" id="KW-1003">Cell membrane</keyword>
<organism evidence="12 13">
    <name type="scientific">Lacticaseibacillus manihotivorans DSM 13343 = JCM 12514</name>
    <dbReference type="NCBI Taxonomy" id="1423769"/>
    <lineage>
        <taxon>Bacteria</taxon>
        <taxon>Bacillati</taxon>
        <taxon>Bacillota</taxon>
        <taxon>Bacilli</taxon>
        <taxon>Lactobacillales</taxon>
        <taxon>Lactobacillaceae</taxon>
        <taxon>Lacticaseibacillus</taxon>
    </lineage>
</organism>
<evidence type="ECO:0000256" key="10">
    <source>
        <dbReference type="SAM" id="SignalP"/>
    </source>
</evidence>
<keyword evidence="6" id="KW-0029">Amino-acid transport</keyword>
<dbReference type="Gene3D" id="1.10.3720.10">
    <property type="entry name" value="MetI-like"/>
    <property type="match status" value="1"/>
</dbReference>
<feature type="transmembrane region" description="Helical" evidence="9">
    <location>
        <begin position="288"/>
        <end position="308"/>
    </location>
</feature>
<protein>
    <submittedName>
        <fullName evidence="12">Amino acid ABC transporter permease</fullName>
    </submittedName>
</protein>
<sequence>MKNLKRWAFALIALLAFIVAGSVHPVDAATSRVQAIKNRGYITVGLSADYAPLEFHATVDGQDKIVGADVSLAKKIAKDMGVKLQIKEMGFDALIGGLKTGKVDMVISGMSKTPERAKQVNFSKPYMYEKQIVVIRKSDKSKYKNVADFSGATVGAQKQTTQEAIAKAQLPGAKIHSLQKANDVVAQVSYNKLDAGVMSSIIAGAYVQKNKSLMMVDPHFATSASPTVVALPKGDTALTTQINKSIKSMQKQGLWKKYLDQAYTLQNQSQGFWAKYSGFFVKGALNTLLFALLTVIAGTVLGTILALMRRSKLWILKAISAVYVEFIRGTPLMVQAFIVFFGTQVLGLSLSAFTAGAIAMGINSGAYVAEIIRSGLNSVPIGQTEAARSLGLSSGATTRYVVLPQAIKNIWPALGNEFVTDIKESSVLSVIGASELMFEGSTVQGASFQPFFPMMIVALIYFAMTFILTRALGFVERRMA</sequence>
<dbReference type="SUPFAM" id="SSF161098">
    <property type="entry name" value="MetI-like"/>
    <property type="match status" value="1"/>
</dbReference>
<feature type="domain" description="ABC transmembrane type-1" evidence="11">
    <location>
        <begin position="284"/>
        <end position="472"/>
    </location>
</feature>
<keyword evidence="8 9" id="KW-0472">Membrane</keyword>
<dbReference type="InterPro" id="IPR000515">
    <property type="entry name" value="MetI-like"/>
</dbReference>
<evidence type="ECO:0000256" key="6">
    <source>
        <dbReference type="ARBA" id="ARBA00022970"/>
    </source>
</evidence>
<dbReference type="GO" id="GO:0022857">
    <property type="term" value="F:transmembrane transporter activity"/>
    <property type="evidence" value="ECO:0007669"/>
    <property type="project" value="InterPro"/>
</dbReference>
<dbReference type="SMART" id="SM00062">
    <property type="entry name" value="PBPb"/>
    <property type="match status" value="1"/>
</dbReference>
<evidence type="ECO:0000313" key="13">
    <source>
        <dbReference type="Proteomes" id="UP000051790"/>
    </source>
</evidence>
<evidence type="ECO:0000313" key="12">
    <source>
        <dbReference type="EMBL" id="KRL39266.1"/>
    </source>
</evidence>
<comment type="caution">
    <text evidence="12">The sequence shown here is derived from an EMBL/GenBank/DDBJ whole genome shotgun (WGS) entry which is preliminary data.</text>
</comment>
<evidence type="ECO:0000259" key="11">
    <source>
        <dbReference type="PROSITE" id="PS50928"/>
    </source>
</evidence>
<evidence type="ECO:0000256" key="3">
    <source>
        <dbReference type="ARBA" id="ARBA00022448"/>
    </source>
</evidence>
<dbReference type="PANTHER" id="PTHR30614">
    <property type="entry name" value="MEMBRANE COMPONENT OF AMINO ACID ABC TRANSPORTER"/>
    <property type="match status" value="1"/>
</dbReference>
<proteinExistence type="inferred from homology"/>
<evidence type="ECO:0000256" key="9">
    <source>
        <dbReference type="RuleBase" id="RU363032"/>
    </source>
</evidence>
<keyword evidence="13" id="KW-1185">Reference proteome</keyword>
<keyword evidence="10" id="KW-0732">Signal</keyword>
<dbReference type="PROSITE" id="PS50928">
    <property type="entry name" value="ABC_TM1"/>
    <property type="match status" value="1"/>
</dbReference>
<dbReference type="InterPro" id="IPR035906">
    <property type="entry name" value="MetI-like_sf"/>
</dbReference>
<keyword evidence="5 9" id="KW-0812">Transmembrane</keyword>
<keyword evidence="3 9" id="KW-0813">Transport</keyword>
<comment type="similarity">
    <text evidence="2">Belongs to the binding-protein-dependent transport system permease family. HisMQ subfamily.</text>
</comment>
<evidence type="ECO:0000256" key="1">
    <source>
        <dbReference type="ARBA" id="ARBA00004651"/>
    </source>
</evidence>
<dbReference type="NCBIfam" id="TIGR01726">
    <property type="entry name" value="HEQRo_perm_3TM"/>
    <property type="match status" value="1"/>
</dbReference>
<feature type="transmembrane region" description="Helical" evidence="9">
    <location>
        <begin position="451"/>
        <end position="475"/>
    </location>
</feature>
<reference evidence="12 13" key="1">
    <citation type="journal article" date="2015" name="Genome Announc.">
        <title>Expanding the biotechnology potential of lactobacilli through comparative genomics of 213 strains and associated genera.</title>
        <authorList>
            <person name="Sun Z."/>
            <person name="Harris H.M."/>
            <person name="McCann A."/>
            <person name="Guo C."/>
            <person name="Argimon S."/>
            <person name="Zhang W."/>
            <person name="Yang X."/>
            <person name="Jeffery I.B."/>
            <person name="Cooney J.C."/>
            <person name="Kagawa T.F."/>
            <person name="Liu W."/>
            <person name="Song Y."/>
            <person name="Salvetti E."/>
            <person name="Wrobel A."/>
            <person name="Rasinkangas P."/>
            <person name="Parkhill J."/>
            <person name="Rea M.C."/>
            <person name="O'Sullivan O."/>
            <person name="Ritari J."/>
            <person name="Douillard F.P."/>
            <person name="Paul Ross R."/>
            <person name="Yang R."/>
            <person name="Briner A.E."/>
            <person name="Felis G.E."/>
            <person name="de Vos W.M."/>
            <person name="Barrangou R."/>
            <person name="Klaenhammer T.R."/>
            <person name="Caufield P.W."/>
            <person name="Cui Y."/>
            <person name="Zhang H."/>
            <person name="O'Toole P.W."/>
        </authorList>
    </citation>
    <scope>NUCLEOTIDE SEQUENCE [LARGE SCALE GENOMIC DNA]</scope>
    <source>
        <strain evidence="12 13">DSM 13343</strain>
    </source>
</reference>
<dbReference type="InterPro" id="IPR001638">
    <property type="entry name" value="Solute-binding_3/MltF_N"/>
</dbReference>
<comment type="subcellular location">
    <subcellularLocation>
        <location evidence="1 9">Cell membrane</location>
        <topology evidence="1 9">Multi-pass membrane protein</topology>
    </subcellularLocation>
</comment>
<dbReference type="AlphaFoldDB" id="A0A0R1QAZ0"/>
<dbReference type="InterPro" id="IPR010065">
    <property type="entry name" value="AA_ABC_transptr_permease_3TM"/>
</dbReference>
<dbReference type="Proteomes" id="UP000051790">
    <property type="component" value="Unassembled WGS sequence"/>
</dbReference>
<dbReference type="EMBL" id="AZEU01000302">
    <property type="protein sequence ID" value="KRL39266.1"/>
    <property type="molecule type" value="Genomic_DNA"/>
</dbReference>
<evidence type="ECO:0000256" key="5">
    <source>
        <dbReference type="ARBA" id="ARBA00022692"/>
    </source>
</evidence>
<dbReference type="CDD" id="cd06261">
    <property type="entry name" value="TM_PBP2"/>
    <property type="match status" value="1"/>
</dbReference>
<gene>
    <name evidence="12" type="ORF">FD01_GL002634</name>
</gene>
<feature type="chain" id="PRO_5006409299" evidence="10">
    <location>
        <begin position="29"/>
        <end position="480"/>
    </location>
</feature>
<evidence type="ECO:0000256" key="8">
    <source>
        <dbReference type="ARBA" id="ARBA00023136"/>
    </source>
</evidence>
<dbReference type="RefSeq" id="WP_056965032.1">
    <property type="nucleotide sequence ID" value="NZ_AZEU01000302.1"/>
</dbReference>
<dbReference type="FunFam" id="1.10.3720.10:FF:000033">
    <property type="entry name" value="Polar amino acid ABC transporter permease"/>
    <property type="match status" value="1"/>
</dbReference>
<dbReference type="GO" id="GO:0043190">
    <property type="term" value="C:ATP-binding cassette (ABC) transporter complex"/>
    <property type="evidence" value="ECO:0007669"/>
    <property type="project" value="InterPro"/>
</dbReference>
<feature type="transmembrane region" description="Helical" evidence="9">
    <location>
        <begin position="336"/>
        <end position="362"/>
    </location>
</feature>
<evidence type="ECO:0000256" key="2">
    <source>
        <dbReference type="ARBA" id="ARBA00010072"/>
    </source>
</evidence>
<dbReference type="Pfam" id="PF00528">
    <property type="entry name" value="BPD_transp_1"/>
    <property type="match status" value="1"/>
</dbReference>
<dbReference type="OrthoDB" id="9811552at2"/>
<keyword evidence="7 9" id="KW-1133">Transmembrane helix</keyword>
<dbReference type="PATRIC" id="fig|1423769.4.peg.2843"/>
<name>A0A0R1QAZ0_9LACO</name>
<dbReference type="GO" id="GO:0006865">
    <property type="term" value="P:amino acid transport"/>
    <property type="evidence" value="ECO:0007669"/>
    <property type="project" value="UniProtKB-KW"/>
</dbReference>